<sequence>MNCNIAEVEKSIIRMTAVVRHEQAQWTAKSFGQATDPKLRPRGWWVLACGERLDGDSFENREKSRERLLKTIDQTGIILPENIWVWDEKSMAQLVITSVPTLERAQALAQRLRHKGLTIRVKRETF</sequence>
<name>A0ABM8B4Z8_9BACT</name>
<evidence type="ECO:0000313" key="1">
    <source>
        <dbReference type="EMBL" id="BDQ38916.1"/>
    </source>
</evidence>
<dbReference type="RefSeq" id="WP_281761402.1">
    <property type="nucleotide sequence ID" value="NZ_AP026709.1"/>
</dbReference>
<proteinExistence type="predicted"/>
<gene>
    <name evidence="1" type="ORF">SYK_32760</name>
</gene>
<protein>
    <recommendedName>
        <fullName evidence="3">SPOR domain-containing protein</fullName>
    </recommendedName>
</protein>
<dbReference type="EMBL" id="AP026709">
    <property type="protein sequence ID" value="BDQ38916.1"/>
    <property type="molecule type" value="Genomic_DNA"/>
</dbReference>
<accession>A0ABM8B4Z8</accession>
<dbReference type="Proteomes" id="UP001317742">
    <property type="component" value="Chromosome"/>
</dbReference>
<evidence type="ECO:0008006" key="3">
    <source>
        <dbReference type="Google" id="ProtNLM"/>
    </source>
</evidence>
<organism evidence="1 2">
    <name type="scientific">Pseudodesulfovibrio nedwellii</name>
    <dbReference type="NCBI Taxonomy" id="2973072"/>
    <lineage>
        <taxon>Bacteria</taxon>
        <taxon>Pseudomonadati</taxon>
        <taxon>Thermodesulfobacteriota</taxon>
        <taxon>Desulfovibrionia</taxon>
        <taxon>Desulfovibrionales</taxon>
        <taxon>Desulfovibrionaceae</taxon>
    </lineage>
</organism>
<keyword evidence="2" id="KW-1185">Reference proteome</keyword>
<evidence type="ECO:0000313" key="2">
    <source>
        <dbReference type="Proteomes" id="UP001317742"/>
    </source>
</evidence>
<reference evidence="1 2" key="1">
    <citation type="submission" date="2022-08" db="EMBL/GenBank/DDBJ databases">
        <title>Genome Sequence of the sulphate-reducing bacterium, Pseudodesulfovibrio sp. SYK.</title>
        <authorList>
            <person name="Kondo R."/>
            <person name="Kataoka T."/>
        </authorList>
    </citation>
    <scope>NUCLEOTIDE SEQUENCE [LARGE SCALE GENOMIC DNA]</scope>
    <source>
        <strain evidence="1 2">SYK</strain>
    </source>
</reference>